<keyword evidence="4" id="KW-0804">Transcription</keyword>
<dbReference type="RefSeq" id="WP_030882450.1">
    <property type="nucleotide sequence ID" value="NZ_JBIRHZ010000003.1"/>
</dbReference>
<proteinExistence type="predicted"/>
<dbReference type="Pfam" id="PF03861">
    <property type="entry name" value="ANTAR"/>
    <property type="match status" value="1"/>
</dbReference>
<dbReference type="EMBL" id="LGUT01003034">
    <property type="protein sequence ID" value="KOG86112.1"/>
    <property type="molecule type" value="Genomic_DNA"/>
</dbReference>
<evidence type="ECO:0000256" key="2">
    <source>
        <dbReference type="ARBA" id="ARBA00022777"/>
    </source>
</evidence>
<accession>A0ABR5IY69</accession>
<protein>
    <submittedName>
        <fullName evidence="6">Transcriptional regulator</fullName>
    </submittedName>
</protein>
<dbReference type="Gene3D" id="3.30.450.40">
    <property type="match status" value="1"/>
</dbReference>
<dbReference type="InterPro" id="IPR005561">
    <property type="entry name" value="ANTAR"/>
</dbReference>
<dbReference type="SUPFAM" id="SSF52172">
    <property type="entry name" value="CheY-like"/>
    <property type="match status" value="1"/>
</dbReference>
<sequence length="253" mass="27759">MTPMSRQQQVSQVFVELADTLVDEFDIIDFLQKLSARCVELLDVTAAGILLADSYGRLQTIAASDEHTRLLELFSLQHEQGPCVECYTRGVARTNIDLANATHTAGWPRFAHHARDAGFTTTHAFPLRLRQHVVGAMNLFHADRRPLGAEDSALAQALADVATIGILQQRTLERTLTERAQLQSALTSRILIEQAKGILAERWDTTPDHAFTALRGYARGHGMQISVLAGKVIDNEAPSGLGEPIASENGENR</sequence>
<evidence type="ECO:0000313" key="6">
    <source>
        <dbReference type="EMBL" id="KOG86112.1"/>
    </source>
</evidence>
<dbReference type="SMART" id="SM01012">
    <property type="entry name" value="ANTAR"/>
    <property type="match status" value="1"/>
</dbReference>
<evidence type="ECO:0000256" key="1">
    <source>
        <dbReference type="ARBA" id="ARBA00022679"/>
    </source>
</evidence>
<name>A0ABR5IY69_9ACTN</name>
<keyword evidence="2" id="KW-0418">Kinase</keyword>
<evidence type="ECO:0000259" key="5">
    <source>
        <dbReference type="PROSITE" id="PS50921"/>
    </source>
</evidence>
<dbReference type="Proteomes" id="UP000037020">
    <property type="component" value="Unassembled WGS sequence"/>
</dbReference>
<feature type="domain" description="ANTAR" evidence="5">
    <location>
        <begin position="172"/>
        <end position="233"/>
    </location>
</feature>
<dbReference type="InterPro" id="IPR036388">
    <property type="entry name" value="WH-like_DNA-bd_sf"/>
</dbReference>
<keyword evidence="7" id="KW-1185">Reference proteome</keyword>
<organism evidence="6 7">
    <name type="scientific">Streptomyces varsoviensis</name>
    <dbReference type="NCBI Taxonomy" id="67373"/>
    <lineage>
        <taxon>Bacteria</taxon>
        <taxon>Bacillati</taxon>
        <taxon>Actinomycetota</taxon>
        <taxon>Actinomycetes</taxon>
        <taxon>Kitasatosporales</taxon>
        <taxon>Streptomycetaceae</taxon>
        <taxon>Streptomyces</taxon>
    </lineage>
</organism>
<dbReference type="InterPro" id="IPR011006">
    <property type="entry name" value="CheY-like_superfamily"/>
</dbReference>
<dbReference type="PROSITE" id="PS50921">
    <property type="entry name" value="ANTAR"/>
    <property type="match status" value="1"/>
</dbReference>
<dbReference type="SUPFAM" id="SSF55781">
    <property type="entry name" value="GAF domain-like"/>
    <property type="match status" value="1"/>
</dbReference>
<reference evidence="6 7" key="1">
    <citation type="submission" date="2015-07" db="EMBL/GenBank/DDBJ databases">
        <authorList>
            <person name="Ju K.-S."/>
            <person name="Doroghazi J.R."/>
            <person name="Metcalf W.W."/>
        </authorList>
    </citation>
    <scope>NUCLEOTIDE SEQUENCE [LARGE SCALE GENOMIC DNA]</scope>
    <source>
        <strain evidence="6 7">NRRL B-3589</strain>
    </source>
</reference>
<dbReference type="Gene3D" id="1.10.10.10">
    <property type="entry name" value="Winged helix-like DNA-binding domain superfamily/Winged helix DNA-binding domain"/>
    <property type="match status" value="1"/>
</dbReference>
<evidence type="ECO:0000256" key="3">
    <source>
        <dbReference type="ARBA" id="ARBA00023015"/>
    </source>
</evidence>
<dbReference type="InterPro" id="IPR003018">
    <property type="entry name" value="GAF"/>
</dbReference>
<dbReference type="SMART" id="SM00065">
    <property type="entry name" value="GAF"/>
    <property type="match status" value="1"/>
</dbReference>
<dbReference type="InterPro" id="IPR012074">
    <property type="entry name" value="GAF_ANTAR"/>
</dbReference>
<evidence type="ECO:0000313" key="7">
    <source>
        <dbReference type="Proteomes" id="UP000037020"/>
    </source>
</evidence>
<evidence type="ECO:0000256" key="4">
    <source>
        <dbReference type="ARBA" id="ARBA00023163"/>
    </source>
</evidence>
<dbReference type="PIRSF" id="PIRSF036625">
    <property type="entry name" value="GAF_ANTAR"/>
    <property type="match status" value="1"/>
</dbReference>
<gene>
    <name evidence="6" type="ORF">ADK38_32880</name>
</gene>
<keyword evidence="3" id="KW-0805">Transcription regulation</keyword>
<dbReference type="InterPro" id="IPR029016">
    <property type="entry name" value="GAF-like_dom_sf"/>
</dbReference>
<dbReference type="Pfam" id="PF13185">
    <property type="entry name" value="GAF_2"/>
    <property type="match status" value="1"/>
</dbReference>
<keyword evidence="1" id="KW-0808">Transferase</keyword>
<comment type="caution">
    <text evidence="6">The sequence shown here is derived from an EMBL/GenBank/DDBJ whole genome shotgun (WGS) entry which is preliminary data.</text>
</comment>